<accession>A0A8H6NE53</accession>
<dbReference type="OrthoDB" id="332863at2759"/>
<sequence length="150" mass="16659">MSKVRHFFRYFFKQPPKRPGARTAFTTPASVLALSMASYTTTVTRISELGPSPEDATSRPHHVKKNGTTVSFKNIHPSFGDGVGLSRMFQHVVWPSLTGKLQSPDTTPPTVSVVKPEFLSTRNVSQKLRAMWLGHACYHVELTFRSASAL</sequence>
<organism evidence="1 2">
    <name type="scientific">Colletotrichum musicola</name>
    <dbReference type="NCBI Taxonomy" id="2175873"/>
    <lineage>
        <taxon>Eukaryota</taxon>
        <taxon>Fungi</taxon>
        <taxon>Dikarya</taxon>
        <taxon>Ascomycota</taxon>
        <taxon>Pezizomycotina</taxon>
        <taxon>Sordariomycetes</taxon>
        <taxon>Hypocreomycetidae</taxon>
        <taxon>Glomerellales</taxon>
        <taxon>Glomerellaceae</taxon>
        <taxon>Colletotrichum</taxon>
        <taxon>Colletotrichum orchidearum species complex</taxon>
    </lineage>
</organism>
<dbReference type="Proteomes" id="UP000639643">
    <property type="component" value="Unassembled WGS sequence"/>
</dbReference>
<keyword evidence="2" id="KW-1185">Reference proteome</keyword>
<evidence type="ECO:0000313" key="2">
    <source>
        <dbReference type="Proteomes" id="UP000639643"/>
    </source>
</evidence>
<comment type="caution">
    <text evidence="1">The sequence shown here is derived from an EMBL/GenBank/DDBJ whole genome shotgun (WGS) entry which is preliminary data.</text>
</comment>
<dbReference type="EMBL" id="WIGM01000290">
    <property type="protein sequence ID" value="KAF6830222.1"/>
    <property type="molecule type" value="Genomic_DNA"/>
</dbReference>
<reference evidence="1" key="1">
    <citation type="journal article" date="2020" name="Phytopathology">
        <title>Genome Sequence Resources of Colletotrichum truncatum, C. plurivorum, C. musicola, and C. sojae: Four Species Pathogenic to Soybean (Glycine max).</title>
        <authorList>
            <person name="Rogerio F."/>
            <person name="Boufleur T.R."/>
            <person name="Ciampi-Guillardi M."/>
            <person name="Sukno S.A."/>
            <person name="Thon M.R."/>
            <person name="Massola Junior N.S."/>
            <person name="Baroncelli R."/>
        </authorList>
    </citation>
    <scope>NUCLEOTIDE SEQUENCE</scope>
    <source>
        <strain evidence="1">LFN0074</strain>
    </source>
</reference>
<gene>
    <name evidence="1" type="ORF">CMUS01_07836</name>
</gene>
<evidence type="ECO:0000313" key="1">
    <source>
        <dbReference type="EMBL" id="KAF6830222.1"/>
    </source>
</evidence>
<protein>
    <submittedName>
        <fullName evidence="1">N-acyl-phosphatidylethanolamine-hydrolyzing phospholipase D</fullName>
    </submittedName>
</protein>
<proteinExistence type="predicted"/>
<name>A0A8H6NE53_9PEZI</name>
<dbReference type="AlphaFoldDB" id="A0A8H6NE53"/>